<evidence type="ECO:0000313" key="1">
    <source>
        <dbReference type="EMBL" id="GAA6168416.1"/>
    </source>
</evidence>
<evidence type="ECO:0008006" key="3">
    <source>
        <dbReference type="Google" id="ProtNLM"/>
    </source>
</evidence>
<protein>
    <recommendedName>
        <fullName evidence="3">Lipoprotein</fullName>
    </recommendedName>
</protein>
<gene>
    <name evidence="1" type="ORF">NBRC116591_22270</name>
</gene>
<keyword evidence="2" id="KW-1185">Reference proteome</keyword>
<dbReference type="Proteomes" id="UP001465153">
    <property type="component" value="Unassembled WGS sequence"/>
</dbReference>
<evidence type="ECO:0000313" key="2">
    <source>
        <dbReference type="Proteomes" id="UP001465153"/>
    </source>
</evidence>
<accession>A0ABQ0A9U1</accession>
<dbReference type="EMBL" id="BAABWN010000006">
    <property type="protein sequence ID" value="GAA6168416.1"/>
    <property type="molecule type" value="Genomic_DNA"/>
</dbReference>
<comment type="caution">
    <text evidence="1">The sequence shown here is derived from an EMBL/GenBank/DDBJ whole genome shotgun (WGS) entry which is preliminary data.</text>
</comment>
<dbReference type="RefSeq" id="WP_353303101.1">
    <property type="nucleotide sequence ID" value="NZ_BAABWN010000006.1"/>
</dbReference>
<proteinExistence type="predicted"/>
<reference evidence="1 2" key="1">
    <citation type="submission" date="2024-04" db="EMBL/GenBank/DDBJ databases">
        <title>Draft genome sequence of Sessilibacter corallicola NBRC 116591.</title>
        <authorList>
            <person name="Miyakawa T."/>
            <person name="Kusuya Y."/>
            <person name="Miura T."/>
        </authorList>
    </citation>
    <scope>NUCLEOTIDE SEQUENCE [LARGE SCALE GENOMIC DNA]</scope>
    <source>
        <strain evidence="1 2">KU-00831-HH</strain>
    </source>
</reference>
<sequence length="103" mass="11322">MKTLGFIALVFSVLLSGCIVVPEPVSTSRERCEISSDRKTLRIVDLADETNSYYTIESYLLTPITVLTTGIVSGAYVAVNNIYYLGEKKIVCDIGKPKNPEES</sequence>
<organism evidence="1 2">
    <name type="scientific">Sessilibacter corallicola</name>
    <dbReference type="NCBI Taxonomy" id="2904075"/>
    <lineage>
        <taxon>Bacteria</taxon>
        <taxon>Pseudomonadati</taxon>
        <taxon>Pseudomonadota</taxon>
        <taxon>Gammaproteobacteria</taxon>
        <taxon>Cellvibrionales</taxon>
        <taxon>Cellvibrionaceae</taxon>
        <taxon>Sessilibacter</taxon>
    </lineage>
</organism>
<name>A0ABQ0A9U1_9GAMM</name>
<dbReference type="PROSITE" id="PS51257">
    <property type="entry name" value="PROKAR_LIPOPROTEIN"/>
    <property type="match status" value="1"/>
</dbReference>